<organism evidence="1 2">
    <name type="scientific">Euplotes crassus</name>
    <dbReference type="NCBI Taxonomy" id="5936"/>
    <lineage>
        <taxon>Eukaryota</taxon>
        <taxon>Sar</taxon>
        <taxon>Alveolata</taxon>
        <taxon>Ciliophora</taxon>
        <taxon>Intramacronucleata</taxon>
        <taxon>Spirotrichea</taxon>
        <taxon>Hypotrichia</taxon>
        <taxon>Euplotida</taxon>
        <taxon>Euplotidae</taxon>
        <taxon>Moneuplotes</taxon>
    </lineage>
</organism>
<dbReference type="Proteomes" id="UP001295684">
    <property type="component" value="Unassembled WGS sequence"/>
</dbReference>
<proteinExistence type="predicted"/>
<evidence type="ECO:0000313" key="1">
    <source>
        <dbReference type="EMBL" id="CAI2359131.1"/>
    </source>
</evidence>
<keyword evidence="2" id="KW-1185">Reference proteome</keyword>
<gene>
    <name evidence="1" type="ORF">ECRASSUSDP1_LOCUS416</name>
</gene>
<protein>
    <submittedName>
        <fullName evidence="1">Uncharacterized protein</fullName>
    </submittedName>
</protein>
<sequence length="163" mass="18654">MDFTNHIFEHENLPDELLSEGVASSEVRGSDKILNNMKRKSFTPDKNNLAEKFEFVPCKTPKNFSKESFDQSGENFCKKTRAKSYYKDEEPFKYLKKSPTKSLNESPEEIRSLKSDISSLLRQAARLRNKSKKILQSPKISKEESSLKAGDCCFVTMKDIGTL</sequence>
<accession>A0AAD1X672</accession>
<dbReference type="AlphaFoldDB" id="A0AAD1X672"/>
<comment type="caution">
    <text evidence="1">The sequence shown here is derived from an EMBL/GenBank/DDBJ whole genome shotgun (WGS) entry which is preliminary data.</text>
</comment>
<dbReference type="EMBL" id="CAMPGE010000386">
    <property type="protein sequence ID" value="CAI2359131.1"/>
    <property type="molecule type" value="Genomic_DNA"/>
</dbReference>
<evidence type="ECO:0000313" key="2">
    <source>
        <dbReference type="Proteomes" id="UP001295684"/>
    </source>
</evidence>
<name>A0AAD1X672_EUPCR</name>
<reference evidence="1" key="1">
    <citation type="submission" date="2023-07" db="EMBL/GenBank/DDBJ databases">
        <authorList>
            <consortium name="AG Swart"/>
            <person name="Singh M."/>
            <person name="Singh A."/>
            <person name="Seah K."/>
            <person name="Emmerich C."/>
        </authorList>
    </citation>
    <scope>NUCLEOTIDE SEQUENCE</scope>
    <source>
        <strain evidence="1">DP1</strain>
    </source>
</reference>